<dbReference type="GO" id="GO:0005509">
    <property type="term" value="F:calcium ion binding"/>
    <property type="evidence" value="ECO:0007669"/>
    <property type="project" value="InterPro"/>
</dbReference>
<dbReference type="PROSITE" id="PS00678">
    <property type="entry name" value="WD_REPEATS_1"/>
    <property type="match status" value="1"/>
</dbReference>
<dbReference type="InterPro" id="IPR018247">
    <property type="entry name" value="EF_Hand_1_Ca_BS"/>
</dbReference>
<dbReference type="InterPro" id="IPR011992">
    <property type="entry name" value="EF-hand-dom_pair"/>
</dbReference>
<dbReference type="GO" id="GO:0044458">
    <property type="term" value="P:motile cilium assembly"/>
    <property type="evidence" value="ECO:0007669"/>
    <property type="project" value="TreeGrafter"/>
</dbReference>
<dbReference type="InterPro" id="IPR036322">
    <property type="entry name" value="WD40_repeat_dom_sf"/>
</dbReference>
<evidence type="ECO:0000256" key="4">
    <source>
        <dbReference type="PROSITE-ProRule" id="PRU00221"/>
    </source>
</evidence>
<name>A0A7S0W345_9CRYP</name>
<dbReference type="InterPro" id="IPR001680">
    <property type="entry name" value="WD40_rpt"/>
</dbReference>
<dbReference type="PROSITE" id="PS50222">
    <property type="entry name" value="EF_HAND_2"/>
    <property type="match status" value="1"/>
</dbReference>
<protein>
    <recommendedName>
        <fullName evidence="6">EF-hand domain-containing protein</fullName>
    </recommendedName>
</protein>
<evidence type="ECO:0000256" key="3">
    <source>
        <dbReference type="ARBA" id="ARBA00022837"/>
    </source>
</evidence>
<dbReference type="Pfam" id="PF13499">
    <property type="entry name" value="EF-hand_7"/>
    <property type="match status" value="1"/>
</dbReference>
<dbReference type="PANTHER" id="PTHR44499">
    <property type="entry name" value="JOUBERIN"/>
    <property type="match status" value="1"/>
</dbReference>
<keyword evidence="2" id="KW-0677">Repeat</keyword>
<dbReference type="SUPFAM" id="SSF47473">
    <property type="entry name" value="EF-hand"/>
    <property type="match status" value="1"/>
</dbReference>
<dbReference type="SMART" id="SM00320">
    <property type="entry name" value="WD40"/>
    <property type="match status" value="4"/>
</dbReference>
<dbReference type="GO" id="GO:0036064">
    <property type="term" value="C:ciliary basal body"/>
    <property type="evidence" value="ECO:0007669"/>
    <property type="project" value="TreeGrafter"/>
</dbReference>
<dbReference type="PROSITE" id="PS50082">
    <property type="entry name" value="WD_REPEATS_2"/>
    <property type="match status" value="2"/>
</dbReference>
<dbReference type="InterPro" id="IPR015943">
    <property type="entry name" value="WD40/YVTN_repeat-like_dom_sf"/>
</dbReference>
<dbReference type="AlphaFoldDB" id="A0A7S0W345"/>
<evidence type="ECO:0000256" key="5">
    <source>
        <dbReference type="SAM" id="MobiDB-lite"/>
    </source>
</evidence>
<dbReference type="InterPro" id="IPR052803">
    <property type="entry name" value="Cilium-Associated_Jouberin"/>
</dbReference>
<feature type="compositionally biased region" description="Basic and acidic residues" evidence="5">
    <location>
        <begin position="349"/>
        <end position="372"/>
    </location>
</feature>
<dbReference type="InterPro" id="IPR002048">
    <property type="entry name" value="EF_hand_dom"/>
</dbReference>
<gene>
    <name evidence="7" type="ORF">HTEP1355_LOCUS10484</name>
</gene>
<keyword evidence="3" id="KW-0106">Calcium</keyword>
<evidence type="ECO:0000256" key="1">
    <source>
        <dbReference type="ARBA" id="ARBA00022574"/>
    </source>
</evidence>
<dbReference type="PROSITE" id="PS00018">
    <property type="entry name" value="EF_HAND_1"/>
    <property type="match status" value="1"/>
</dbReference>
<feature type="repeat" description="WD" evidence="4">
    <location>
        <begin position="48"/>
        <end position="81"/>
    </location>
</feature>
<dbReference type="PANTHER" id="PTHR44499:SF1">
    <property type="entry name" value="JOUBERIN"/>
    <property type="match status" value="1"/>
</dbReference>
<feature type="repeat" description="WD" evidence="4">
    <location>
        <begin position="152"/>
        <end position="180"/>
    </location>
</feature>
<feature type="compositionally biased region" description="Basic and acidic residues" evidence="5">
    <location>
        <begin position="326"/>
        <end position="335"/>
    </location>
</feature>
<proteinExistence type="predicted"/>
<sequence>MRGETPTELADSASSFVVTGCYDHHLRLWNVSADAVGESGAAQIVKVISGHKSHINSIVVNPTAGKAFSADGIGVIRVWSITKHAFDSVKEVNEPEVKGDALNCLVLDKTGKRLFVLARDNCIRMLDTDSWKVTQRFSGLRCMNHQIRCDVSPDGKFLASGSEDGQIFMWNVETGEQDTSVSRDRLPHFGSMCSDVAWNPAERIVACCSFSRKQPVLVYKHERDVDNLANDEITEEEAREVLQGKFSELAEAFRRLDKNGDGKLQLDEFRSGMISLEMDMSDVQILRMFKAAAGPNDEIDRDEFIKRFAPTGTFQKIKTSENIERARQARMDQPKQRRSAVMGLLDELDGGKKKDANTPKKDQGKGEEESPKKKTLARKNR</sequence>
<dbReference type="EMBL" id="HBFN01017914">
    <property type="protein sequence ID" value="CAD8796844.1"/>
    <property type="molecule type" value="Transcribed_RNA"/>
</dbReference>
<dbReference type="InterPro" id="IPR019775">
    <property type="entry name" value="WD40_repeat_CS"/>
</dbReference>
<dbReference type="Pfam" id="PF00400">
    <property type="entry name" value="WD40"/>
    <property type="match status" value="2"/>
</dbReference>
<accession>A0A7S0W345</accession>
<feature type="domain" description="EF-hand" evidence="6">
    <location>
        <begin position="244"/>
        <end position="279"/>
    </location>
</feature>
<reference evidence="7" key="1">
    <citation type="submission" date="2021-01" db="EMBL/GenBank/DDBJ databases">
        <authorList>
            <person name="Corre E."/>
            <person name="Pelletier E."/>
            <person name="Niang G."/>
            <person name="Scheremetjew M."/>
            <person name="Finn R."/>
            <person name="Kale V."/>
            <person name="Holt S."/>
            <person name="Cochrane G."/>
            <person name="Meng A."/>
            <person name="Brown T."/>
            <person name="Cohen L."/>
        </authorList>
    </citation>
    <scope>NUCLEOTIDE SEQUENCE</scope>
    <source>
        <strain evidence="7">CCMP443</strain>
    </source>
</reference>
<evidence type="ECO:0000313" key="7">
    <source>
        <dbReference type="EMBL" id="CAD8796844.1"/>
    </source>
</evidence>
<organism evidence="7">
    <name type="scientific">Hemiselmis tepida</name>
    <dbReference type="NCBI Taxonomy" id="464990"/>
    <lineage>
        <taxon>Eukaryota</taxon>
        <taxon>Cryptophyceae</taxon>
        <taxon>Cryptomonadales</taxon>
        <taxon>Hemiselmidaceae</taxon>
        <taxon>Hemiselmis</taxon>
    </lineage>
</organism>
<dbReference type="Gene3D" id="1.10.238.10">
    <property type="entry name" value="EF-hand"/>
    <property type="match status" value="1"/>
</dbReference>
<dbReference type="Gene3D" id="2.130.10.10">
    <property type="entry name" value="YVTN repeat-like/Quinoprotein amine dehydrogenase"/>
    <property type="match status" value="1"/>
</dbReference>
<evidence type="ECO:0000256" key="2">
    <source>
        <dbReference type="ARBA" id="ARBA00022737"/>
    </source>
</evidence>
<keyword evidence="1 4" id="KW-0853">WD repeat</keyword>
<feature type="region of interest" description="Disordered" evidence="5">
    <location>
        <begin position="326"/>
        <end position="381"/>
    </location>
</feature>
<dbReference type="SMART" id="SM00054">
    <property type="entry name" value="EFh"/>
    <property type="match status" value="1"/>
</dbReference>
<dbReference type="SUPFAM" id="SSF50978">
    <property type="entry name" value="WD40 repeat-like"/>
    <property type="match status" value="1"/>
</dbReference>
<evidence type="ECO:0000259" key="6">
    <source>
        <dbReference type="PROSITE" id="PS50222"/>
    </source>
</evidence>
<dbReference type="CDD" id="cd00051">
    <property type="entry name" value="EFh"/>
    <property type="match status" value="1"/>
</dbReference>